<dbReference type="Pfam" id="PF03466">
    <property type="entry name" value="LysR_substrate"/>
    <property type="match status" value="1"/>
</dbReference>
<organism evidence="6 7">
    <name type="scientific">Cellvibrio fibrivorans</name>
    <dbReference type="NCBI Taxonomy" id="126350"/>
    <lineage>
        <taxon>Bacteria</taxon>
        <taxon>Pseudomonadati</taxon>
        <taxon>Pseudomonadota</taxon>
        <taxon>Gammaproteobacteria</taxon>
        <taxon>Cellvibrionales</taxon>
        <taxon>Cellvibrionaceae</taxon>
        <taxon>Cellvibrio</taxon>
    </lineage>
</organism>
<dbReference type="SUPFAM" id="SSF53850">
    <property type="entry name" value="Periplasmic binding protein-like II"/>
    <property type="match status" value="1"/>
</dbReference>
<evidence type="ECO:0000256" key="2">
    <source>
        <dbReference type="ARBA" id="ARBA00023015"/>
    </source>
</evidence>
<dbReference type="PROSITE" id="PS50931">
    <property type="entry name" value="HTH_LYSR"/>
    <property type="match status" value="1"/>
</dbReference>
<evidence type="ECO:0000313" key="6">
    <source>
        <dbReference type="EMBL" id="MDR7091767.1"/>
    </source>
</evidence>
<dbReference type="PANTHER" id="PTHR30126:SF40">
    <property type="entry name" value="HTH-TYPE TRANSCRIPTIONAL REGULATOR GLTR"/>
    <property type="match status" value="1"/>
</dbReference>
<dbReference type="GO" id="GO:0003677">
    <property type="term" value="F:DNA binding"/>
    <property type="evidence" value="ECO:0007669"/>
    <property type="project" value="UniProtKB-KW"/>
</dbReference>
<dbReference type="InterPro" id="IPR000847">
    <property type="entry name" value="LysR_HTH_N"/>
</dbReference>
<feature type="domain" description="HTH lysR-type" evidence="5">
    <location>
        <begin position="1"/>
        <end position="58"/>
    </location>
</feature>
<evidence type="ECO:0000256" key="4">
    <source>
        <dbReference type="ARBA" id="ARBA00023163"/>
    </source>
</evidence>
<dbReference type="Gene3D" id="1.10.10.10">
    <property type="entry name" value="Winged helix-like DNA-binding domain superfamily/Winged helix DNA-binding domain"/>
    <property type="match status" value="1"/>
</dbReference>
<comment type="caution">
    <text evidence="6">The sequence shown here is derived from an EMBL/GenBank/DDBJ whole genome shotgun (WGS) entry which is preliminary data.</text>
</comment>
<evidence type="ECO:0000259" key="5">
    <source>
        <dbReference type="PROSITE" id="PS50931"/>
    </source>
</evidence>
<dbReference type="Gene3D" id="3.40.190.10">
    <property type="entry name" value="Periplasmic binding protein-like II"/>
    <property type="match status" value="2"/>
</dbReference>
<dbReference type="InterPro" id="IPR036388">
    <property type="entry name" value="WH-like_DNA-bd_sf"/>
</dbReference>
<dbReference type="EMBL" id="JAVDVX010000008">
    <property type="protein sequence ID" value="MDR7091767.1"/>
    <property type="molecule type" value="Genomic_DNA"/>
</dbReference>
<proteinExistence type="inferred from homology"/>
<keyword evidence="3 6" id="KW-0238">DNA-binding</keyword>
<dbReference type="CDD" id="cd05466">
    <property type="entry name" value="PBP2_LTTR_substrate"/>
    <property type="match status" value="1"/>
</dbReference>
<reference evidence="6 7" key="1">
    <citation type="submission" date="2023-07" db="EMBL/GenBank/DDBJ databases">
        <title>Sorghum-associated microbial communities from plants grown in Nebraska, USA.</title>
        <authorList>
            <person name="Schachtman D."/>
        </authorList>
    </citation>
    <scope>NUCLEOTIDE SEQUENCE [LARGE SCALE GENOMIC DNA]</scope>
    <source>
        <strain evidence="6 7">BE190</strain>
    </source>
</reference>
<comment type="similarity">
    <text evidence="1">Belongs to the LysR transcriptional regulatory family.</text>
</comment>
<keyword evidence="7" id="KW-1185">Reference proteome</keyword>
<dbReference type="InterPro" id="IPR036390">
    <property type="entry name" value="WH_DNA-bd_sf"/>
</dbReference>
<gene>
    <name evidence="6" type="ORF">J2X05_003805</name>
</gene>
<evidence type="ECO:0000256" key="1">
    <source>
        <dbReference type="ARBA" id="ARBA00009437"/>
    </source>
</evidence>
<keyword evidence="2" id="KW-0805">Transcription regulation</keyword>
<dbReference type="PRINTS" id="PR00039">
    <property type="entry name" value="HTHLYSR"/>
</dbReference>
<dbReference type="InterPro" id="IPR005119">
    <property type="entry name" value="LysR_subst-bd"/>
</dbReference>
<dbReference type="Pfam" id="PF00126">
    <property type="entry name" value="HTH_1"/>
    <property type="match status" value="1"/>
</dbReference>
<dbReference type="SUPFAM" id="SSF46785">
    <property type="entry name" value="Winged helix' DNA-binding domain"/>
    <property type="match status" value="1"/>
</dbReference>
<evidence type="ECO:0000313" key="7">
    <source>
        <dbReference type="Proteomes" id="UP001253595"/>
    </source>
</evidence>
<accession>A0ABU1V2T9</accession>
<keyword evidence="4" id="KW-0804">Transcription</keyword>
<dbReference type="RefSeq" id="WP_310075439.1">
    <property type="nucleotide sequence ID" value="NZ_JAVDVX010000008.1"/>
</dbReference>
<evidence type="ECO:0000256" key="3">
    <source>
        <dbReference type="ARBA" id="ARBA00023125"/>
    </source>
</evidence>
<sequence>MEIYQLKTFVTIASEGTITRASELLFLSQPAVSAHIKTIEDEVGFLLFERTARGMRLTDKGAALLVKAEQLLALHRELIQEARQLKGRVGGKVRLGSNRGPSALVLGKLLTSCAEKCPDIDVQLVYGSSAEIEQSILTGALDVGFFADSGRYSPEILKLEVDKFGVYLAAPTGWVTTGENPDWQQLATMPWICPASNSCCGKVAEQVFVDRGFRPQKQVSVDHEKVTRTLIAGGVGVGFLHADTALEAQAKGELVLLGDVQQYVSVFFGMLRGREQEPLIGSVLQVLEDILQQPDAYTH</sequence>
<dbReference type="PANTHER" id="PTHR30126">
    <property type="entry name" value="HTH-TYPE TRANSCRIPTIONAL REGULATOR"/>
    <property type="match status" value="1"/>
</dbReference>
<dbReference type="Proteomes" id="UP001253595">
    <property type="component" value="Unassembled WGS sequence"/>
</dbReference>
<name>A0ABU1V2T9_9GAMM</name>
<protein>
    <submittedName>
        <fullName evidence="6">DNA-binding transcriptional LysR family regulator</fullName>
    </submittedName>
</protein>